<evidence type="ECO:0000256" key="2">
    <source>
        <dbReference type="ARBA" id="ARBA00006914"/>
    </source>
</evidence>
<feature type="region of interest" description="Disordered" evidence="11">
    <location>
        <begin position="1045"/>
        <end position="1076"/>
    </location>
</feature>
<comment type="caution">
    <text evidence="13">The sequence shown here is derived from an EMBL/GenBank/DDBJ whole genome shotgun (WGS) entry which is preliminary data.</text>
</comment>
<dbReference type="InterPro" id="IPR003959">
    <property type="entry name" value="ATPase_AAA_core"/>
</dbReference>
<sequence>MRAHTLGLSETNVELSKNIWEQISVKQEERACVVVLGRVEWAKINEDLGADSCLLPFNAPSANVNIISTTPIPLSTVFVSAQAYTRSPDVYYQHILREGELSVLATEPVLQGIAARDYTQFVLVPTADSEFDSQSISTSDVTESIPTSESDALEIDEDFLRGWESATHAPFPLTPVPTRGMNEQSVYISTHDLAKLGMLSGVWAVLSPGESHIDRARLVRVYAKDETTRSTIQASPVLLFNTLPPAYVSKTTDSNESSSNKLFLRPTSYSSTTPPIPLARSITLARVASRAANDKRLADRVVKALREVLQGVTDGQNKRSPLLLKLNDLVAIYIDASEPDVEEYGAEEEEAQEDVQKTVPGVELNVEPPRIGPSNGEEGVKDLTPVFLKVVNIDYTPASLSNGSSNHSNDTSSSPDRTTTAIAFGELGCSVNPSSTRVSMVGVEHGLVPCMTPYEEDDDDGDVESVLTPLLRATLLPNAAHYGIALAALVRGARGSGKARSVRRSAEKIGVGVWEINAYNLIADTEAKTEGAVRVRFEQAALCTPCVFLIKHIEALVKPGQGGKEPAMAAVLAECIRGLGAAWGSTGYPVAVVATTAEPDAIPVGVMACFRHEIVLEAPDERRRLGILNTVVASQKLPLGPDVELSAVARETAALHAGDLVHLVRGARDQALKRVLKELSDLKSKPDFDIVIPTARDLALAIIPITARDFESALDGARAAYSESIGAPKIPNVSWDDVGGLAHVKGEILDTIQLPLEHPELFADGMKKRSGILLYGPPGTGKTLLAKAVATSCALNFLSVKGPELLNMYIGESEANVRRVFQRARDARPCVVFFDELDSIAPRRGQAGDSGGVMDRIVSQILAELDGMGAGGSGGEVFVIGATNRPDLLDPALLRPGRFDRMLYLGVSKTHEDQLRILQALTRKFKLDPSLDLATIAERCPFNYTGADFYALCSDAMLKAMARKAEDIERRVDEINAAPPLPEHSYPMTAQYYLAELATPTEVDVLVNQDDFERALSELVPSVSASELEHYREVQQKFASSTINSVEKEQDILRETTSDDEEVDLPKVDKGKGKAV</sequence>
<proteinExistence type="inferred from homology"/>
<dbReference type="InterPro" id="IPR027417">
    <property type="entry name" value="P-loop_NTPase"/>
</dbReference>
<feature type="domain" description="AAA+ ATPase" evidence="12">
    <location>
        <begin position="768"/>
        <end position="909"/>
    </location>
</feature>
<evidence type="ECO:0000259" key="12">
    <source>
        <dbReference type="SMART" id="SM00382"/>
    </source>
</evidence>
<evidence type="ECO:0000256" key="6">
    <source>
        <dbReference type="ARBA" id="ARBA00022840"/>
    </source>
</evidence>
<dbReference type="Pfam" id="PF00004">
    <property type="entry name" value="AAA"/>
    <property type="match status" value="2"/>
</dbReference>
<keyword evidence="4" id="KW-0547">Nucleotide-binding</keyword>
<evidence type="ECO:0000256" key="4">
    <source>
        <dbReference type="ARBA" id="ARBA00022741"/>
    </source>
</evidence>
<dbReference type="SUPFAM" id="SSF52540">
    <property type="entry name" value="P-loop containing nucleoside triphosphate hydrolases"/>
    <property type="match status" value="2"/>
</dbReference>
<dbReference type="Pfam" id="PF23315">
    <property type="entry name" value="PEX6_4th"/>
    <property type="match status" value="1"/>
</dbReference>
<feature type="compositionally biased region" description="Basic and acidic residues" evidence="11">
    <location>
        <begin position="1046"/>
        <end position="1057"/>
    </location>
</feature>
<evidence type="ECO:0000313" key="14">
    <source>
        <dbReference type="Proteomes" id="UP000663853"/>
    </source>
</evidence>
<dbReference type="PANTHER" id="PTHR23077:SF9">
    <property type="entry name" value="PEROXISOMAL ATPASE PEX6"/>
    <property type="match status" value="1"/>
</dbReference>
<dbReference type="SMART" id="SM00382">
    <property type="entry name" value="AAA"/>
    <property type="match status" value="1"/>
</dbReference>
<dbReference type="FunFam" id="3.40.50.300:FF:000109">
    <property type="entry name" value="Peroxisomal biogenesis factor 6"/>
    <property type="match status" value="1"/>
</dbReference>
<comment type="catalytic activity">
    <reaction evidence="10">
        <text>ATP + H2O = ADP + phosphate + H(+)</text>
        <dbReference type="Rhea" id="RHEA:13065"/>
        <dbReference type="ChEBI" id="CHEBI:15377"/>
        <dbReference type="ChEBI" id="CHEBI:15378"/>
        <dbReference type="ChEBI" id="CHEBI:30616"/>
        <dbReference type="ChEBI" id="CHEBI:43474"/>
        <dbReference type="ChEBI" id="CHEBI:456216"/>
    </reaction>
    <physiologicalReaction direction="left-to-right" evidence="10">
        <dbReference type="Rhea" id="RHEA:13066"/>
    </physiologicalReaction>
</comment>
<keyword evidence="3" id="KW-0962">Peroxisome biogenesis</keyword>
<gene>
    <name evidence="13" type="ORF">RDB_LOCUS123676</name>
</gene>
<dbReference type="InterPro" id="IPR050168">
    <property type="entry name" value="AAA_ATPase_domain"/>
</dbReference>
<dbReference type="GO" id="GO:0005829">
    <property type="term" value="C:cytosol"/>
    <property type="evidence" value="ECO:0007669"/>
    <property type="project" value="TreeGrafter"/>
</dbReference>
<protein>
    <recommendedName>
        <fullName evidence="8">Peroxisomal ATPase PEX6</fullName>
    </recommendedName>
    <alternativeName>
        <fullName evidence="9">Peroxin-6</fullName>
    </alternativeName>
</protein>
<dbReference type="Proteomes" id="UP000663853">
    <property type="component" value="Unassembled WGS sequence"/>
</dbReference>
<dbReference type="GO" id="GO:0005778">
    <property type="term" value="C:peroxisomal membrane"/>
    <property type="evidence" value="ECO:0007669"/>
    <property type="project" value="TreeGrafter"/>
</dbReference>
<dbReference type="InterPro" id="IPR056995">
    <property type="entry name" value="PEX6_4th_dom"/>
</dbReference>
<dbReference type="PROSITE" id="PS00674">
    <property type="entry name" value="AAA"/>
    <property type="match status" value="1"/>
</dbReference>
<evidence type="ECO:0000256" key="8">
    <source>
        <dbReference type="ARBA" id="ARBA00034811"/>
    </source>
</evidence>
<dbReference type="GO" id="GO:0016887">
    <property type="term" value="F:ATP hydrolysis activity"/>
    <property type="evidence" value="ECO:0007669"/>
    <property type="project" value="InterPro"/>
</dbReference>
<comment type="subcellular location">
    <subcellularLocation>
        <location evidence="1">Membrane</location>
    </subcellularLocation>
</comment>
<dbReference type="AlphaFoldDB" id="A0A8H3D897"/>
<evidence type="ECO:0000256" key="10">
    <source>
        <dbReference type="ARBA" id="ARBA00048778"/>
    </source>
</evidence>
<dbReference type="EMBL" id="CAJMXA010003635">
    <property type="protein sequence ID" value="CAE6508506.1"/>
    <property type="molecule type" value="Genomic_DNA"/>
</dbReference>
<keyword evidence="5" id="KW-0378">Hydrolase</keyword>
<name>A0A8H3D897_9AGAM</name>
<dbReference type="InterPro" id="IPR003593">
    <property type="entry name" value="AAA+_ATPase"/>
</dbReference>
<keyword evidence="6" id="KW-0067">ATP-binding</keyword>
<keyword evidence="7" id="KW-0472">Membrane</keyword>
<evidence type="ECO:0000256" key="9">
    <source>
        <dbReference type="ARBA" id="ARBA00034920"/>
    </source>
</evidence>
<evidence type="ECO:0000313" key="13">
    <source>
        <dbReference type="EMBL" id="CAE6508506.1"/>
    </source>
</evidence>
<feature type="compositionally biased region" description="Basic and acidic residues" evidence="11">
    <location>
        <begin position="1064"/>
        <end position="1076"/>
    </location>
</feature>
<organism evidence="13 14">
    <name type="scientific">Rhizoctonia solani</name>
    <dbReference type="NCBI Taxonomy" id="456999"/>
    <lineage>
        <taxon>Eukaryota</taxon>
        <taxon>Fungi</taxon>
        <taxon>Dikarya</taxon>
        <taxon>Basidiomycota</taxon>
        <taxon>Agaricomycotina</taxon>
        <taxon>Agaricomycetes</taxon>
        <taxon>Cantharellales</taxon>
        <taxon>Ceratobasidiaceae</taxon>
        <taxon>Rhizoctonia</taxon>
    </lineage>
</organism>
<evidence type="ECO:0000256" key="5">
    <source>
        <dbReference type="ARBA" id="ARBA00022801"/>
    </source>
</evidence>
<dbReference type="InterPro" id="IPR003960">
    <property type="entry name" value="ATPase_AAA_CS"/>
</dbReference>
<evidence type="ECO:0000256" key="3">
    <source>
        <dbReference type="ARBA" id="ARBA00022593"/>
    </source>
</evidence>
<dbReference type="Gene3D" id="3.40.50.300">
    <property type="entry name" value="P-loop containing nucleotide triphosphate hydrolases"/>
    <property type="match status" value="2"/>
</dbReference>
<accession>A0A8H3D897</accession>
<evidence type="ECO:0000256" key="11">
    <source>
        <dbReference type="SAM" id="MobiDB-lite"/>
    </source>
</evidence>
<feature type="region of interest" description="Disordered" evidence="11">
    <location>
        <begin position="399"/>
        <end position="418"/>
    </location>
</feature>
<dbReference type="InterPro" id="IPR047533">
    <property type="entry name" value="RecA-like_PEX6_r2"/>
</dbReference>
<dbReference type="PANTHER" id="PTHR23077">
    <property type="entry name" value="AAA-FAMILY ATPASE"/>
    <property type="match status" value="1"/>
</dbReference>
<dbReference type="GO" id="GO:0005524">
    <property type="term" value="F:ATP binding"/>
    <property type="evidence" value="ECO:0007669"/>
    <property type="project" value="UniProtKB-KW"/>
</dbReference>
<evidence type="ECO:0000256" key="1">
    <source>
        <dbReference type="ARBA" id="ARBA00004370"/>
    </source>
</evidence>
<dbReference type="Pfam" id="PF17862">
    <property type="entry name" value="AAA_lid_3"/>
    <property type="match status" value="1"/>
</dbReference>
<reference evidence="13" key="1">
    <citation type="submission" date="2021-01" db="EMBL/GenBank/DDBJ databases">
        <authorList>
            <person name="Kaushik A."/>
        </authorList>
    </citation>
    <scope>NUCLEOTIDE SEQUENCE</scope>
    <source>
        <strain evidence="13">AG6-10EEA</strain>
    </source>
</reference>
<feature type="compositionally biased region" description="Low complexity" evidence="11">
    <location>
        <begin position="401"/>
        <end position="414"/>
    </location>
</feature>
<dbReference type="CDD" id="cd19527">
    <property type="entry name" value="RecA-like_PEX6_r2"/>
    <property type="match status" value="1"/>
</dbReference>
<evidence type="ECO:0000256" key="7">
    <source>
        <dbReference type="ARBA" id="ARBA00023136"/>
    </source>
</evidence>
<dbReference type="FunFam" id="1.10.8.60:FF:000039">
    <property type="entry name" value="peroxisome biogenesis factor 6"/>
    <property type="match status" value="1"/>
</dbReference>
<dbReference type="GO" id="GO:0016558">
    <property type="term" value="P:protein import into peroxisome matrix"/>
    <property type="evidence" value="ECO:0007669"/>
    <property type="project" value="TreeGrafter"/>
</dbReference>
<comment type="similarity">
    <text evidence="2">Belongs to the AAA ATPase family.</text>
</comment>
<dbReference type="Gene3D" id="1.10.8.60">
    <property type="match status" value="2"/>
</dbReference>
<dbReference type="InterPro" id="IPR041569">
    <property type="entry name" value="AAA_lid_3"/>
</dbReference>